<keyword evidence="3" id="KW-1185">Reference proteome</keyword>
<evidence type="ECO:0000256" key="1">
    <source>
        <dbReference type="SAM" id="MobiDB-lite"/>
    </source>
</evidence>
<name>A0ABR2JW56_9EUKA</name>
<evidence type="ECO:0000313" key="2">
    <source>
        <dbReference type="EMBL" id="KAK8883060.1"/>
    </source>
</evidence>
<dbReference type="EMBL" id="JAPFFF010000009">
    <property type="protein sequence ID" value="KAK8883060.1"/>
    <property type="molecule type" value="Genomic_DNA"/>
</dbReference>
<feature type="region of interest" description="Disordered" evidence="1">
    <location>
        <begin position="34"/>
        <end position="69"/>
    </location>
</feature>
<protein>
    <submittedName>
        <fullName evidence="2">Uncharacterized protein</fullName>
    </submittedName>
</protein>
<gene>
    <name evidence="2" type="ORF">M9Y10_045708</name>
</gene>
<accession>A0ABR2JW56</accession>
<feature type="region of interest" description="Disordered" evidence="1">
    <location>
        <begin position="165"/>
        <end position="198"/>
    </location>
</feature>
<organism evidence="2 3">
    <name type="scientific">Tritrichomonas musculus</name>
    <dbReference type="NCBI Taxonomy" id="1915356"/>
    <lineage>
        <taxon>Eukaryota</taxon>
        <taxon>Metamonada</taxon>
        <taxon>Parabasalia</taxon>
        <taxon>Tritrichomonadida</taxon>
        <taxon>Tritrichomonadidae</taxon>
        <taxon>Tritrichomonas</taxon>
    </lineage>
</organism>
<sequence>MKSRFEIDRESSIDNLLIARKLAQFGPTSLSIDDFKLSRSPSSPTSILKNSHLNNKTLHKESSSSFDEKDQKIEYIPPSPSVKIENTSNEQKSIFKLGIQPAKHRFGFLMTDIKPIRQSASTSNIKSSPNSPSGSFRMKYELPNIKKVSAPVKSAKPLMVVSFSTTSLNDSNKNDMKSVSDENNQSPLIRKSPKMQSE</sequence>
<reference evidence="2 3" key="1">
    <citation type="submission" date="2024-04" db="EMBL/GenBank/DDBJ databases">
        <title>Tritrichomonas musculus Genome.</title>
        <authorList>
            <person name="Alves-Ferreira E."/>
            <person name="Grigg M."/>
            <person name="Lorenzi H."/>
            <person name="Galac M."/>
        </authorList>
    </citation>
    <scope>NUCLEOTIDE SEQUENCE [LARGE SCALE GENOMIC DNA]</scope>
    <source>
        <strain evidence="2 3">EAF2021</strain>
    </source>
</reference>
<feature type="compositionally biased region" description="Basic and acidic residues" evidence="1">
    <location>
        <begin position="58"/>
        <end position="69"/>
    </location>
</feature>
<feature type="compositionally biased region" description="Polar residues" evidence="1">
    <location>
        <begin position="39"/>
        <end position="56"/>
    </location>
</feature>
<dbReference type="Proteomes" id="UP001470230">
    <property type="component" value="Unassembled WGS sequence"/>
</dbReference>
<comment type="caution">
    <text evidence="2">The sequence shown here is derived from an EMBL/GenBank/DDBJ whole genome shotgun (WGS) entry which is preliminary data.</text>
</comment>
<proteinExistence type="predicted"/>
<evidence type="ECO:0000313" key="3">
    <source>
        <dbReference type="Proteomes" id="UP001470230"/>
    </source>
</evidence>